<name>A0A840PQD0_9ACTN</name>
<dbReference type="InterPro" id="IPR051782">
    <property type="entry name" value="ABC_Transporter_VariousFunc"/>
</dbReference>
<keyword evidence="3 5" id="KW-0067">ATP-binding</keyword>
<evidence type="ECO:0000256" key="2">
    <source>
        <dbReference type="ARBA" id="ARBA00022741"/>
    </source>
</evidence>
<dbReference type="InterPro" id="IPR003593">
    <property type="entry name" value="AAA+_ATPase"/>
</dbReference>
<comment type="caution">
    <text evidence="5">The sequence shown here is derived from an EMBL/GenBank/DDBJ whole genome shotgun (WGS) entry which is preliminary data.</text>
</comment>
<dbReference type="EMBL" id="JACHGN010000028">
    <property type="protein sequence ID" value="MBB5139287.1"/>
    <property type="molecule type" value="Genomic_DNA"/>
</dbReference>
<gene>
    <name evidence="5" type="ORF">HNP84_009050</name>
</gene>
<accession>A0A840PQD0</accession>
<keyword evidence="1" id="KW-0813">Transport</keyword>
<dbReference type="InterPro" id="IPR003439">
    <property type="entry name" value="ABC_transporter-like_ATP-bd"/>
</dbReference>
<dbReference type="PROSITE" id="PS50893">
    <property type="entry name" value="ABC_TRANSPORTER_2"/>
    <property type="match status" value="1"/>
</dbReference>
<reference evidence="5 6" key="1">
    <citation type="submission" date="2020-08" db="EMBL/GenBank/DDBJ databases">
        <title>Genomic Encyclopedia of Type Strains, Phase IV (KMG-IV): sequencing the most valuable type-strain genomes for metagenomic binning, comparative biology and taxonomic classification.</title>
        <authorList>
            <person name="Goeker M."/>
        </authorList>
    </citation>
    <scope>NUCLEOTIDE SEQUENCE [LARGE SCALE GENOMIC DNA]</scope>
    <source>
        <strain evidence="5 6">DSM 45615</strain>
    </source>
</reference>
<organism evidence="5 6">
    <name type="scientific">Thermocatellispora tengchongensis</name>
    <dbReference type="NCBI Taxonomy" id="1073253"/>
    <lineage>
        <taxon>Bacteria</taxon>
        <taxon>Bacillati</taxon>
        <taxon>Actinomycetota</taxon>
        <taxon>Actinomycetes</taxon>
        <taxon>Streptosporangiales</taxon>
        <taxon>Streptosporangiaceae</taxon>
        <taxon>Thermocatellispora</taxon>
    </lineage>
</organism>
<dbReference type="GO" id="GO:0016887">
    <property type="term" value="F:ATP hydrolysis activity"/>
    <property type="evidence" value="ECO:0007669"/>
    <property type="project" value="InterPro"/>
</dbReference>
<dbReference type="InterPro" id="IPR027417">
    <property type="entry name" value="P-loop_NTPase"/>
</dbReference>
<dbReference type="Gene3D" id="3.40.50.300">
    <property type="entry name" value="P-loop containing nucleotide triphosphate hydrolases"/>
    <property type="match status" value="1"/>
</dbReference>
<proteinExistence type="predicted"/>
<dbReference type="Proteomes" id="UP000578449">
    <property type="component" value="Unassembled WGS sequence"/>
</dbReference>
<evidence type="ECO:0000256" key="3">
    <source>
        <dbReference type="ARBA" id="ARBA00022840"/>
    </source>
</evidence>
<dbReference type="RefSeq" id="WP_185056119.1">
    <property type="nucleotide sequence ID" value="NZ_BAABIX010000026.1"/>
</dbReference>
<dbReference type="PANTHER" id="PTHR42939">
    <property type="entry name" value="ABC TRANSPORTER ATP-BINDING PROTEIN ALBC-RELATED"/>
    <property type="match status" value="1"/>
</dbReference>
<dbReference type="PROSITE" id="PS00211">
    <property type="entry name" value="ABC_TRANSPORTER_1"/>
    <property type="match status" value="1"/>
</dbReference>
<dbReference type="GO" id="GO:0005524">
    <property type="term" value="F:ATP binding"/>
    <property type="evidence" value="ECO:0007669"/>
    <property type="project" value="UniProtKB-KW"/>
</dbReference>
<evidence type="ECO:0000313" key="6">
    <source>
        <dbReference type="Proteomes" id="UP000578449"/>
    </source>
</evidence>
<protein>
    <submittedName>
        <fullName evidence="5">ABC-2 type transport system ATP-binding protein</fullName>
    </submittedName>
</protein>
<keyword evidence="2" id="KW-0547">Nucleotide-binding</keyword>
<dbReference type="Pfam" id="PF00005">
    <property type="entry name" value="ABC_tran"/>
    <property type="match status" value="1"/>
</dbReference>
<evidence type="ECO:0000313" key="5">
    <source>
        <dbReference type="EMBL" id="MBB5139287.1"/>
    </source>
</evidence>
<evidence type="ECO:0000256" key="1">
    <source>
        <dbReference type="ARBA" id="ARBA00022448"/>
    </source>
</evidence>
<dbReference type="InterPro" id="IPR017871">
    <property type="entry name" value="ABC_transporter-like_CS"/>
</dbReference>
<keyword evidence="6" id="KW-1185">Reference proteome</keyword>
<dbReference type="PANTHER" id="PTHR42939:SF1">
    <property type="entry name" value="ABC TRANSPORTER ATP-BINDING PROTEIN ALBC-RELATED"/>
    <property type="match status" value="1"/>
</dbReference>
<dbReference type="AlphaFoldDB" id="A0A840PQD0"/>
<sequence>MLVLDRLEKRFEGKQVLRGLTLAVRPGELFGLCGANGSGKTTVMRIVLGVTTADAGEVRWNGAPMDAAARRRIGYMPEDRGLYLKQRPLDQLVYFAMLSGVPQEEAERRAREWLEGLEVKAAANDKLEDLSLGNQQKVQLIAAVIHDPELLILDEPFSGLDLHAVDAMVEVLRAFAAGGIPVLFSSHQLDLVERLCDRVAIIRDGAQVAVGTVAELRESLQQEGPSGWTLAEVYRELSR</sequence>
<feature type="domain" description="ABC transporter" evidence="4">
    <location>
        <begin position="2"/>
        <end position="229"/>
    </location>
</feature>
<dbReference type="SUPFAM" id="SSF52540">
    <property type="entry name" value="P-loop containing nucleoside triphosphate hydrolases"/>
    <property type="match status" value="1"/>
</dbReference>
<evidence type="ECO:0000259" key="4">
    <source>
        <dbReference type="PROSITE" id="PS50893"/>
    </source>
</evidence>
<dbReference type="SMART" id="SM00382">
    <property type="entry name" value="AAA"/>
    <property type="match status" value="1"/>
</dbReference>